<reference evidence="7" key="3">
    <citation type="submission" date="2015-06" db="UniProtKB">
        <authorList>
            <consortium name="EnsemblPlants"/>
        </authorList>
    </citation>
    <scope>IDENTIFICATION</scope>
    <source>
        <strain evidence="7">cv. Jemalong A17</strain>
    </source>
</reference>
<evidence type="ECO:0000256" key="2">
    <source>
        <dbReference type="ARBA" id="ARBA00023125"/>
    </source>
</evidence>
<name>A0A072TDG2_MEDTR</name>
<dbReference type="EMBL" id="KL404257">
    <property type="protein sequence ID" value="KEH15276.1"/>
    <property type="molecule type" value="Genomic_DNA"/>
</dbReference>
<dbReference type="SUPFAM" id="SSF46785">
    <property type="entry name" value="Winged helix' DNA-binding domain"/>
    <property type="match status" value="1"/>
</dbReference>
<dbReference type="EnsemblPlants" id="KEH15276">
    <property type="protein sequence ID" value="KEH15276"/>
    <property type="gene ID" value="MTR_1533s0010"/>
</dbReference>
<dbReference type="InterPro" id="IPR011991">
    <property type="entry name" value="ArsR-like_HTH"/>
</dbReference>
<reference evidence="6 8" key="1">
    <citation type="journal article" date="2011" name="Nature">
        <title>The Medicago genome provides insight into the evolution of rhizobial symbioses.</title>
        <authorList>
            <person name="Young N.D."/>
            <person name="Debelle F."/>
            <person name="Oldroyd G.E."/>
            <person name="Geurts R."/>
            <person name="Cannon S.B."/>
            <person name="Udvardi M.K."/>
            <person name="Benedito V.A."/>
            <person name="Mayer K.F."/>
            <person name="Gouzy J."/>
            <person name="Schoof H."/>
            <person name="Van de Peer Y."/>
            <person name="Proost S."/>
            <person name="Cook D.R."/>
            <person name="Meyers B.C."/>
            <person name="Spannagl M."/>
            <person name="Cheung F."/>
            <person name="De Mita S."/>
            <person name="Krishnakumar V."/>
            <person name="Gundlach H."/>
            <person name="Zhou S."/>
            <person name="Mudge J."/>
            <person name="Bharti A.K."/>
            <person name="Murray J.D."/>
            <person name="Naoumkina M.A."/>
            <person name="Rosen B."/>
            <person name="Silverstein K.A."/>
            <person name="Tang H."/>
            <person name="Rombauts S."/>
            <person name="Zhao P.X."/>
            <person name="Zhou P."/>
            <person name="Barbe V."/>
            <person name="Bardou P."/>
            <person name="Bechner M."/>
            <person name="Bellec A."/>
            <person name="Berger A."/>
            <person name="Berges H."/>
            <person name="Bidwell S."/>
            <person name="Bisseling T."/>
            <person name="Choisne N."/>
            <person name="Couloux A."/>
            <person name="Denny R."/>
            <person name="Deshpande S."/>
            <person name="Dai X."/>
            <person name="Doyle J.J."/>
            <person name="Dudez A.M."/>
            <person name="Farmer A.D."/>
            <person name="Fouteau S."/>
            <person name="Franken C."/>
            <person name="Gibelin C."/>
            <person name="Gish J."/>
            <person name="Goldstein S."/>
            <person name="Gonzalez A.J."/>
            <person name="Green P.J."/>
            <person name="Hallab A."/>
            <person name="Hartog M."/>
            <person name="Hua A."/>
            <person name="Humphray S.J."/>
            <person name="Jeong D.H."/>
            <person name="Jing Y."/>
            <person name="Jocker A."/>
            <person name="Kenton S.M."/>
            <person name="Kim D.J."/>
            <person name="Klee K."/>
            <person name="Lai H."/>
            <person name="Lang C."/>
            <person name="Lin S."/>
            <person name="Macmil S.L."/>
            <person name="Magdelenat G."/>
            <person name="Matthews L."/>
            <person name="McCorrison J."/>
            <person name="Monaghan E.L."/>
            <person name="Mun J.H."/>
            <person name="Najar F.Z."/>
            <person name="Nicholson C."/>
            <person name="Noirot C."/>
            <person name="O'Bleness M."/>
            <person name="Paule C.R."/>
            <person name="Poulain J."/>
            <person name="Prion F."/>
            <person name="Qin B."/>
            <person name="Qu C."/>
            <person name="Retzel E.F."/>
            <person name="Riddle C."/>
            <person name="Sallet E."/>
            <person name="Samain S."/>
            <person name="Samson N."/>
            <person name="Sanders I."/>
            <person name="Saurat O."/>
            <person name="Scarpelli C."/>
            <person name="Schiex T."/>
            <person name="Segurens B."/>
            <person name="Severin A.J."/>
            <person name="Sherrier D.J."/>
            <person name="Shi R."/>
            <person name="Sims S."/>
            <person name="Singer S.R."/>
            <person name="Sinharoy S."/>
            <person name="Sterck L."/>
            <person name="Viollet A."/>
            <person name="Wang B.B."/>
            <person name="Wang K."/>
            <person name="Wang M."/>
            <person name="Wang X."/>
            <person name="Warfsmann J."/>
            <person name="Weissenbach J."/>
            <person name="White D.D."/>
            <person name="White J.D."/>
            <person name="Wiley G.B."/>
            <person name="Wincker P."/>
            <person name="Xing Y."/>
            <person name="Yang L."/>
            <person name="Yao Z."/>
            <person name="Ying F."/>
            <person name="Zhai J."/>
            <person name="Zhou L."/>
            <person name="Zuber A."/>
            <person name="Denarie J."/>
            <person name="Dixon R.A."/>
            <person name="May G.D."/>
            <person name="Schwartz D.C."/>
            <person name="Rogers J."/>
            <person name="Quetier F."/>
            <person name="Town C.D."/>
            <person name="Roe B.A."/>
        </authorList>
    </citation>
    <scope>NUCLEOTIDE SEQUENCE [LARGE SCALE GENOMIC DNA]</scope>
    <source>
        <strain evidence="6">A17</strain>
        <strain evidence="7 8">cv. Jemalong A17</strain>
    </source>
</reference>
<evidence type="ECO:0000313" key="7">
    <source>
        <dbReference type="EnsemblPlants" id="KEH15276"/>
    </source>
</evidence>
<protein>
    <submittedName>
        <fullName evidence="6">ArsR family transcriptional regulator</fullName>
    </submittedName>
</protein>
<dbReference type="InterPro" id="IPR036390">
    <property type="entry name" value="WH_DNA-bd_sf"/>
</dbReference>
<reference evidence="6 8" key="2">
    <citation type="journal article" date="2014" name="BMC Genomics">
        <title>An improved genome release (version Mt4.0) for the model legume Medicago truncatula.</title>
        <authorList>
            <person name="Tang H."/>
            <person name="Krishnakumar V."/>
            <person name="Bidwell S."/>
            <person name="Rosen B."/>
            <person name="Chan A."/>
            <person name="Zhou S."/>
            <person name="Gentzbittel L."/>
            <person name="Childs K.L."/>
            <person name="Yandell M."/>
            <person name="Gundlach H."/>
            <person name="Mayer K.F."/>
            <person name="Schwartz D.C."/>
            <person name="Town C.D."/>
        </authorList>
    </citation>
    <scope>GENOME REANNOTATION</scope>
    <source>
        <strain evidence="6">A17</strain>
        <strain evidence="7 8">cv. Jemalong A17</strain>
    </source>
</reference>
<dbReference type="SMART" id="SM00418">
    <property type="entry name" value="HTH_ARSR"/>
    <property type="match status" value="1"/>
</dbReference>
<evidence type="ECO:0000256" key="3">
    <source>
        <dbReference type="ARBA" id="ARBA00023163"/>
    </source>
</evidence>
<proteinExistence type="predicted"/>
<evidence type="ECO:0000259" key="5">
    <source>
        <dbReference type="PROSITE" id="PS50987"/>
    </source>
</evidence>
<evidence type="ECO:0000313" key="8">
    <source>
        <dbReference type="Proteomes" id="UP000002051"/>
    </source>
</evidence>
<keyword evidence="1" id="KW-0805">Transcription regulation</keyword>
<evidence type="ECO:0000256" key="4">
    <source>
        <dbReference type="SAM" id="MobiDB-lite"/>
    </source>
</evidence>
<dbReference type="GO" id="GO:0003677">
    <property type="term" value="F:DNA binding"/>
    <property type="evidence" value="ECO:0007669"/>
    <property type="project" value="UniProtKB-KW"/>
</dbReference>
<keyword evidence="2" id="KW-0238">DNA-binding</keyword>
<evidence type="ECO:0000256" key="1">
    <source>
        <dbReference type="ARBA" id="ARBA00023015"/>
    </source>
</evidence>
<dbReference type="GO" id="GO:0003700">
    <property type="term" value="F:DNA-binding transcription factor activity"/>
    <property type="evidence" value="ECO:0007669"/>
    <property type="project" value="InterPro"/>
</dbReference>
<dbReference type="Pfam" id="PF01022">
    <property type="entry name" value="HTH_5"/>
    <property type="match status" value="1"/>
</dbReference>
<gene>
    <name evidence="6" type="ORF">MTR_1533s0010</name>
</gene>
<feature type="domain" description="HTH arsR-type" evidence="5">
    <location>
        <begin position="334"/>
        <end position="439"/>
    </location>
</feature>
<feature type="region of interest" description="Disordered" evidence="4">
    <location>
        <begin position="83"/>
        <end position="134"/>
    </location>
</feature>
<dbReference type="InterPro" id="IPR001845">
    <property type="entry name" value="HTH_ArsR_DNA-bd_dom"/>
</dbReference>
<feature type="region of interest" description="Disordered" evidence="4">
    <location>
        <begin position="223"/>
        <end position="258"/>
    </location>
</feature>
<keyword evidence="3" id="KW-0804">Transcription</keyword>
<dbReference type="PANTHER" id="PTHR33154:SF33">
    <property type="entry name" value="TRANSCRIPTIONAL REPRESSOR SDPR"/>
    <property type="match status" value="1"/>
</dbReference>
<sequence length="439" mass="49676">MARQQQPERHRELDREAETQQREIADVLQHVCAPAVALDARFLGETFAHPPMAAEMPKRLHRVDRAADETRILLPGLDGAVEKRARAPRGNDRDRHCDRAVGGRDGHDLEIDQRAERGERQHDLKRAGDQVHQRELHEHRQCATAAFVRILDFSRIVFDEEGRGLLQDALEEARAGDESEILGTHEGQVLHHALQRAGQAQQHRIEHKARDQRVEHAAMRQRVDQAREQIGRGDGARTRQHDDRRDRQQHPAIGLPVGSQHLGNRIRRVVFVHDAKNRGRPGWRQTAEKSNRPKEKTRRRSGGMAAATRGLRRPVSRGRYQTADVPHIDISVNLDILRAMELLDIFKALSNRTRLEILQGLKDPVKNFPPQDEGDVLTVGVCVSSIQEGVGLSQSTVSDYLATLQRAGLVEVRRIGQWTYYKRNEAAISALAKAIGKEL</sequence>
<feature type="region of interest" description="Disordered" evidence="4">
    <location>
        <begin position="278"/>
        <end position="310"/>
    </location>
</feature>
<dbReference type="PANTHER" id="PTHR33154">
    <property type="entry name" value="TRANSCRIPTIONAL REGULATOR, ARSR FAMILY"/>
    <property type="match status" value="1"/>
</dbReference>
<dbReference type="AlphaFoldDB" id="A0A072TDG2"/>
<dbReference type="InterPro" id="IPR051081">
    <property type="entry name" value="HTH_MetalResp_TranReg"/>
</dbReference>
<dbReference type="InterPro" id="IPR036388">
    <property type="entry name" value="WH-like_DNA-bd_sf"/>
</dbReference>
<keyword evidence="8" id="KW-1185">Reference proteome</keyword>
<dbReference type="Gene3D" id="1.10.10.10">
    <property type="entry name" value="Winged helix-like DNA-binding domain superfamily/Winged helix DNA-binding domain"/>
    <property type="match status" value="1"/>
</dbReference>
<dbReference type="GO" id="GO:0006355">
    <property type="term" value="P:regulation of DNA-templated transcription"/>
    <property type="evidence" value="ECO:0000318"/>
    <property type="project" value="GO_Central"/>
</dbReference>
<dbReference type="CDD" id="cd00090">
    <property type="entry name" value="HTH_ARSR"/>
    <property type="match status" value="1"/>
</dbReference>
<feature type="compositionally biased region" description="Basic and acidic residues" evidence="4">
    <location>
        <begin position="223"/>
        <end position="249"/>
    </location>
</feature>
<dbReference type="HOGENOM" id="CLU_624650_0_0_1"/>
<dbReference type="PROSITE" id="PS50987">
    <property type="entry name" value="HTH_ARSR_2"/>
    <property type="match status" value="1"/>
</dbReference>
<evidence type="ECO:0000313" key="6">
    <source>
        <dbReference type="EMBL" id="KEH15276.1"/>
    </source>
</evidence>
<organism evidence="6 8">
    <name type="scientific">Medicago truncatula</name>
    <name type="common">Barrel medic</name>
    <name type="synonym">Medicago tribuloides</name>
    <dbReference type="NCBI Taxonomy" id="3880"/>
    <lineage>
        <taxon>Eukaryota</taxon>
        <taxon>Viridiplantae</taxon>
        <taxon>Streptophyta</taxon>
        <taxon>Embryophyta</taxon>
        <taxon>Tracheophyta</taxon>
        <taxon>Spermatophyta</taxon>
        <taxon>Magnoliopsida</taxon>
        <taxon>eudicotyledons</taxon>
        <taxon>Gunneridae</taxon>
        <taxon>Pentapetalae</taxon>
        <taxon>rosids</taxon>
        <taxon>fabids</taxon>
        <taxon>Fabales</taxon>
        <taxon>Fabaceae</taxon>
        <taxon>Papilionoideae</taxon>
        <taxon>50 kb inversion clade</taxon>
        <taxon>NPAAA clade</taxon>
        <taxon>Hologalegina</taxon>
        <taxon>IRL clade</taxon>
        <taxon>Trifolieae</taxon>
        <taxon>Medicago</taxon>
    </lineage>
</organism>
<dbReference type="Proteomes" id="UP000002051">
    <property type="component" value="Unassembled WGS sequence"/>
</dbReference>
<accession>A0A072TDG2</accession>